<dbReference type="GO" id="GO:0003796">
    <property type="term" value="F:lysozyme activity"/>
    <property type="evidence" value="ECO:0007669"/>
    <property type="project" value="UniProtKB-EC"/>
</dbReference>
<evidence type="ECO:0000256" key="1">
    <source>
        <dbReference type="ARBA" id="ARBA00000632"/>
    </source>
</evidence>
<keyword evidence="5" id="KW-0378">Hydrolase</keyword>
<dbReference type="EMBL" id="JAEAOA010002242">
    <property type="protein sequence ID" value="KAK3609619.1"/>
    <property type="molecule type" value="Genomic_DNA"/>
</dbReference>
<comment type="catalytic activity">
    <reaction evidence="1">
        <text>Hydrolysis of (1-&gt;4)-beta-linkages between N-acetylmuramic acid and N-acetyl-D-glucosamine residues in a peptidoglycan and between N-acetyl-D-glucosamine residues in chitodextrins.</text>
        <dbReference type="EC" id="3.2.1.17"/>
    </reaction>
</comment>
<dbReference type="PANTHER" id="PTHR11195:SF13">
    <property type="entry name" value="INVERTEBRATE-TYPE LYSOZYME 2-RELATED"/>
    <property type="match status" value="1"/>
</dbReference>
<feature type="disulfide bond" evidence="9">
    <location>
        <begin position="91"/>
        <end position="111"/>
    </location>
</feature>
<evidence type="ECO:0000256" key="6">
    <source>
        <dbReference type="ARBA" id="ARBA00023022"/>
    </source>
</evidence>
<dbReference type="EC" id="3.2.1.17" evidence="2"/>
<evidence type="ECO:0000256" key="10">
    <source>
        <dbReference type="SAM" id="SignalP"/>
    </source>
</evidence>
<evidence type="ECO:0000256" key="5">
    <source>
        <dbReference type="ARBA" id="ARBA00022801"/>
    </source>
</evidence>
<keyword evidence="8" id="KW-0326">Glycosidase</keyword>
<dbReference type="PROSITE" id="PS51909">
    <property type="entry name" value="LYSOZYME_I"/>
    <property type="match status" value="1"/>
</dbReference>
<feature type="signal peptide" evidence="10">
    <location>
        <begin position="1"/>
        <end position="23"/>
    </location>
</feature>
<dbReference type="InterPro" id="IPR023346">
    <property type="entry name" value="Lysozyme-like_dom_sf"/>
</dbReference>
<accession>A0AAE0TGM6</accession>
<comment type="caution">
    <text evidence="11">The sequence shown here is derived from an EMBL/GenBank/DDBJ whole genome shotgun (WGS) entry which is preliminary data.</text>
</comment>
<dbReference type="GO" id="GO:0042742">
    <property type="term" value="P:defense response to bacterium"/>
    <property type="evidence" value="ECO:0007669"/>
    <property type="project" value="UniProtKB-KW"/>
</dbReference>
<reference evidence="11" key="3">
    <citation type="submission" date="2023-05" db="EMBL/GenBank/DDBJ databases">
        <authorList>
            <person name="Smith C.H."/>
        </authorList>
    </citation>
    <scope>NUCLEOTIDE SEQUENCE</scope>
    <source>
        <strain evidence="11">CHS0354</strain>
        <tissue evidence="11">Mantle</tissue>
    </source>
</reference>
<evidence type="ECO:0000313" key="12">
    <source>
        <dbReference type="Proteomes" id="UP001195483"/>
    </source>
</evidence>
<sequence>MEAVKLFFSLVGLLLTFTKYAESRTRLHYVPHGHNMAVQNLFSRFVGSISDKCLTCICMVESRCQAVGCVSVNGTQTCGFYHIKLQYWKDCGSPGGDWMTCAKNYTCATTCVRNYMARYGPVSGCPDTCETYARIHIGGPRGCKNPETIPYWHRVQSYGC</sequence>
<dbReference type="PANTHER" id="PTHR11195">
    <property type="entry name" value="DESTABILASE-RELATED"/>
    <property type="match status" value="1"/>
</dbReference>
<protein>
    <recommendedName>
        <fullName evidence="2">lysozyme</fullName>
        <ecNumber evidence="2">3.2.1.17</ecNumber>
    </recommendedName>
</protein>
<dbReference type="Proteomes" id="UP001195483">
    <property type="component" value="Unassembled WGS sequence"/>
</dbReference>
<feature type="disulfide bond" evidence="9">
    <location>
        <begin position="125"/>
        <end position="143"/>
    </location>
</feature>
<name>A0AAE0TGM6_9BIVA</name>
<feature type="chain" id="PRO_5041924978" description="lysozyme" evidence="10">
    <location>
        <begin position="24"/>
        <end position="160"/>
    </location>
</feature>
<evidence type="ECO:0000256" key="2">
    <source>
        <dbReference type="ARBA" id="ARBA00012732"/>
    </source>
</evidence>
<keyword evidence="6" id="KW-0044">Antibiotic</keyword>
<dbReference type="SUPFAM" id="SSF53955">
    <property type="entry name" value="Lysozyme-like"/>
    <property type="match status" value="1"/>
</dbReference>
<reference evidence="11" key="1">
    <citation type="journal article" date="2021" name="Genome Biol. Evol.">
        <title>A High-Quality Reference Genome for a Parasitic Bivalve with Doubly Uniparental Inheritance (Bivalvia: Unionida).</title>
        <authorList>
            <person name="Smith C.H."/>
        </authorList>
    </citation>
    <scope>NUCLEOTIDE SEQUENCE</scope>
    <source>
        <strain evidence="11">CHS0354</strain>
    </source>
</reference>
<evidence type="ECO:0000256" key="8">
    <source>
        <dbReference type="ARBA" id="ARBA00023295"/>
    </source>
</evidence>
<evidence type="ECO:0000256" key="9">
    <source>
        <dbReference type="PIRSR" id="PIRSR608597-3"/>
    </source>
</evidence>
<keyword evidence="7 9" id="KW-1015">Disulfide bond</keyword>
<gene>
    <name evidence="11" type="ORF">CHS0354_038621</name>
</gene>
<reference evidence="11" key="2">
    <citation type="journal article" date="2021" name="Genome Biol. Evol.">
        <title>Developing a high-quality reference genome for a parasitic bivalve with doubly uniparental inheritance (Bivalvia: Unionida).</title>
        <authorList>
            <person name="Smith C.H."/>
        </authorList>
    </citation>
    <scope>NUCLEOTIDE SEQUENCE</scope>
    <source>
        <strain evidence="11">CHS0354</strain>
        <tissue evidence="11">Mantle</tissue>
    </source>
</reference>
<dbReference type="Gene3D" id="1.10.530.10">
    <property type="match status" value="1"/>
</dbReference>
<feature type="disulfide bond" evidence="9">
    <location>
        <begin position="53"/>
        <end position="129"/>
    </location>
</feature>
<feature type="disulfide bond" evidence="9">
    <location>
        <begin position="58"/>
        <end position="64"/>
    </location>
</feature>
<keyword evidence="3" id="KW-0929">Antimicrobial</keyword>
<feature type="disulfide bond" evidence="9">
    <location>
        <begin position="101"/>
        <end position="107"/>
    </location>
</feature>
<dbReference type="AlphaFoldDB" id="A0AAE0TGM6"/>
<evidence type="ECO:0000256" key="7">
    <source>
        <dbReference type="ARBA" id="ARBA00023157"/>
    </source>
</evidence>
<dbReference type="Pfam" id="PF05497">
    <property type="entry name" value="Destabilase"/>
    <property type="match status" value="1"/>
</dbReference>
<feature type="disulfide bond" evidence="9">
    <location>
        <begin position="69"/>
        <end position="78"/>
    </location>
</feature>
<keyword evidence="4" id="KW-0081">Bacteriolytic enzyme</keyword>
<dbReference type="InterPro" id="IPR008597">
    <property type="entry name" value="Invert_lysozyme"/>
</dbReference>
<dbReference type="GO" id="GO:0031640">
    <property type="term" value="P:killing of cells of another organism"/>
    <property type="evidence" value="ECO:0007669"/>
    <property type="project" value="UniProtKB-KW"/>
</dbReference>
<organism evidence="11 12">
    <name type="scientific">Potamilus streckersoni</name>
    <dbReference type="NCBI Taxonomy" id="2493646"/>
    <lineage>
        <taxon>Eukaryota</taxon>
        <taxon>Metazoa</taxon>
        <taxon>Spiralia</taxon>
        <taxon>Lophotrochozoa</taxon>
        <taxon>Mollusca</taxon>
        <taxon>Bivalvia</taxon>
        <taxon>Autobranchia</taxon>
        <taxon>Heteroconchia</taxon>
        <taxon>Palaeoheterodonta</taxon>
        <taxon>Unionida</taxon>
        <taxon>Unionoidea</taxon>
        <taxon>Unionidae</taxon>
        <taxon>Ambleminae</taxon>
        <taxon>Lampsilini</taxon>
        <taxon>Potamilus</taxon>
    </lineage>
</organism>
<dbReference type="CDD" id="cd16890">
    <property type="entry name" value="lyz_i"/>
    <property type="match status" value="1"/>
</dbReference>
<evidence type="ECO:0000256" key="3">
    <source>
        <dbReference type="ARBA" id="ARBA00022529"/>
    </source>
</evidence>
<proteinExistence type="predicted"/>
<keyword evidence="10" id="KW-0732">Signal</keyword>
<feature type="disulfide bond" evidence="9">
    <location>
        <begin position="56"/>
        <end position="160"/>
    </location>
</feature>
<evidence type="ECO:0000313" key="11">
    <source>
        <dbReference type="EMBL" id="KAK3609619.1"/>
    </source>
</evidence>
<evidence type="ECO:0000256" key="4">
    <source>
        <dbReference type="ARBA" id="ARBA00022638"/>
    </source>
</evidence>
<keyword evidence="12" id="KW-1185">Reference proteome</keyword>